<feature type="non-terminal residue" evidence="2">
    <location>
        <position position="94"/>
    </location>
</feature>
<evidence type="ECO:0000313" key="2">
    <source>
        <dbReference type="EMBL" id="MTW00092.1"/>
    </source>
</evidence>
<name>A0A6I3UZZ7_STREE</name>
<evidence type="ECO:0000256" key="1">
    <source>
        <dbReference type="SAM" id="MobiDB-lite"/>
    </source>
</evidence>
<dbReference type="AlphaFoldDB" id="A0A6I3UZZ7"/>
<dbReference type="EMBL" id="WNIA01000675">
    <property type="protein sequence ID" value="MTW00092.1"/>
    <property type="molecule type" value="Genomic_DNA"/>
</dbReference>
<comment type="caution">
    <text evidence="2">The sequence shown here is derived from an EMBL/GenBank/DDBJ whole genome shotgun (WGS) entry which is preliminary data.</text>
</comment>
<feature type="compositionally biased region" description="Polar residues" evidence="1">
    <location>
        <begin position="23"/>
        <end position="46"/>
    </location>
</feature>
<dbReference type="InterPro" id="IPR026394">
    <property type="entry name" value="RPT_S_cricet"/>
</dbReference>
<gene>
    <name evidence="2" type="ORF">GM536_13860</name>
</gene>
<dbReference type="Proteomes" id="UP000437160">
    <property type="component" value="Unassembled WGS sequence"/>
</dbReference>
<protein>
    <submittedName>
        <fullName evidence="2">Peptidase</fullName>
    </submittedName>
</protein>
<evidence type="ECO:0000313" key="3">
    <source>
        <dbReference type="Proteomes" id="UP000437160"/>
    </source>
</evidence>
<dbReference type="NCBIfam" id="TIGR04203">
    <property type="entry name" value="RPT_S_cricet"/>
    <property type="match status" value="2"/>
</dbReference>
<feature type="non-terminal residue" evidence="2">
    <location>
        <position position="1"/>
    </location>
</feature>
<sequence length="94" mass="9929">IVDSDGREYKSIIKDGKDGKDSVSPTVTVKNNNDGTHVVTITNPDGSKTEMVIKDGKDGKSPKVSVEDNGDGSHTITIINSDGTVTKTVIKDGR</sequence>
<organism evidence="2 3">
    <name type="scientific">Streptococcus pneumoniae</name>
    <dbReference type="NCBI Taxonomy" id="1313"/>
    <lineage>
        <taxon>Bacteria</taxon>
        <taxon>Bacillati</taxon>
        <taxon>Bacillota</taxon>
        <taxon>Bacilli</taxon>
        <taxon>Lactobacillales</taxon>
        <taxon>Streptococcaceae</taxon>
        <taxon>Streptococcus</taxon>
    </lineage>
</organism>
<dbReference type="Pfam" id="PF19079">
    <property type="entry name" value="CFSR"/>
    <property type="match status" value="1"/>
</dbReference>
<feature type="region of interest" description="Disordered" evidence="1">
    <location>
        <begin position="12"/>
        <end position="78"/>
    </location>
</feature>
<feature type="compositionally biased region" description="Basic and acidic residues" evidence="1">
    <location>
        <begin position="12"/>
        <end position="21"/>
    </location>
</feature>
<accession>A0A6I3UZZ7</accession>
<feature type="compositionally biased region" description="Basic and acidic residues" evidence="1">
    <location>
        <begin position="47"/>
        <end position="61"/>
    </location>
</feature>
<proteinExistence type="predicted"/>
<reference evidence="2 3" key="1">
    <citation type="submission" date="2019-11" db="EMBL/GenBank/DDBJ databases">
        <title>Growth characteristics of pneumococcus vary with the chemical composition of the capsule and with environmental conditions.</title>
        <authorList>
            <person name="Tothpal A."/>
            <person name="Desobry K."/>
            <person name="Joshi S."/>
            <person name="Wyllie A.L."/>
            <person name="Weinberger D.M."/>
        </authorList>
    </citation>
    <scope>NUCLEOTIDE SEQUENCE [LARGE SCALE GENOMIC DNA]</scope>
    <source>
        <strain evidence="3">pnumococcus19F</strain>
    </source>
</reference>